<evidence type="ECO:0000313" key="8">
    <source>
        <dbReference type="EMBL" id="RLV47502.1"/>
    </source>
</evidence>
<keyword evidence="3" id="KW-0285">Flavoprotein</keyword>
<accession>A0A3L8NXU1</accession>
<evidence type="ECO:0000256" key="2">
    <source>
        <dbReference type="ARBA" id="ARBA00010790"/>
    </source>
</evidence>
<proteinExistence type="inferred from homology"/>
<sequence>MHRPRGGQDGDHRPVIVSTATARTRVPDADVCVVGAGPAGLALAARLSERGRSVLLLESGLDRPDLRTQRLNRGTVVGHPTWRLDRSRLRAVGGSGQVWGGWCRALDAEDLRPRAWLPGSGWPLSAADLDPYLAPARSLLGLPAEPPHLEPGVDDDAFATAAGMDVVGYEFSPLRHSVGSHALGARPADDGVVLLQGATVVAMEALGTRRRIDRLVVATADGAHLVVRPRLLVLATGGIENARLLLVAGLGNEHDLVGRYFMDHVHAHVGLLALDEDRSRSPLFAALRHDRRGGGAAWGPALAGSPATRRADRLLAAAFTLTAAPHTYGQPYLALPVRLRLLVDDVARRNALAGRTELVPADLHPHDRRVVRRLIRHHEELQRARFTRGRGRLGLTDAADVRALYVRGEQAPNPDSRVRLDRRRDAHGVPRASLDWQVTDVDRASVEGWVDHVAHAAADSPGIRLLRDPAWQRSIVGGPHHMGTTRMATDPRDGVVDADARVHTVDNLYVAGSSVFPTGGYTNPTLPLVMLALRLADHLADHYVGQPQG</sequence>
<evidence type="ECO:0000256" key="5">
    <source>
        <dbReference type="ARBA" id="ARBA00023002"/>
    </source>
</evidence>
<dbReference type="InterPro" id="IPR007867">
    <property type="entry name" value="GMC_OxRtase_C"/>
</dbReference>
<comment type="caution">
    <text evidence="8">The sequence shown here is derived from an EMBL/GenBank/DDBJ whole genome shotgun (WGS) entry which is preliminary data.</text>
</comment>
<dbReference type="Gene3D" id="3.50.50.60">
    <property type="entry name" value="FAD/NAD(P)-binding domain"/>
    <property type="match status" value="2"/>
</dbReference>
<organism evidence="8 9">
    <name type="scientific">Nocardioides mangrovicus</name>
    <dbReference type="NCBI Taxonomy" id="2478913"/>
    <lineage>
        <taxon>Bacteria</taxon>
        <taxon>Bacillati</taxon>
        <taxon>Actinomycetota</taxon>
        <taxon>Actinomycetes</taxon>
        <taxon>Propionibacteriales</taxon>
        <taxon>Nocardioidaceae</taxon>
        <taxon>Nocardioides</taxon>
    </lineage>
</organism>
<evidence type="ECO:0000256" key="3">
    <source>
        <dbReference type="ARBA" id="ARBA00022630"/>
    </source>
</evidence>
<name>A0A3L8NXU1_9ACTN</name>
<comment type="similarity">
    <text evidence="2">Belongs to the GMC oxidoreductase family.</text>
</comment>
<reference evidence="8 9" key="1">
    <citation type="submission" date="2018-10" db="EMBL/GenBank/DDBJ databases">
        <title>Marmoricola sp. 4Q3S-7 whole genome shotgun sequence.</title>
        <authorList>
            <person name="Li F."/>
        </authorList>
    </citation>
    <scope>NUCLEOTIDE SEQUENCE [LARGE SCALE GENOMIC DNA]</scope>
    <source>
        <strain evidence="8 9">4Q3S-7</strain>
    </source>
</reference>
<evidence type="ECO:0000256" key="4">
    <source>
        <dbReference type="ARBA" id="ARBA00022827"/>
    </source>
</evidence>
<evidence type="ECO:0000256" key="1">
    <source>
        <dbReference type="ARBA" id="ARBA00001974"/>
    </source>
</evidence>
<dbReference type="InterPro" id="IPR006076">
    <property type="entry name" value="FAD-dep_OxRdtase"/>
</dbReference>
<keyword evidence="9" id="KW-1185">Reference proteome</keyword>
<gene>
    <name evidence="8" type="ORF">D9V37_15065</name>
</gene>
<dbReference type="SUPFAM" id="SSF51905">
    <property type="entry name" value="FAD/NAD(P)-binding domain"/>
    <property type="match status" value="1"/>
</dbReference>
<dbReference type="PANTHER" id="PTHR42784:SF1">
    <property type="entry name" value="PYRANOSE 2-OXIDASE"/>
    <property type="match status" value="1"/>
</dbReference>
<dbReference type="InterPro" id="IPR051473">
    <property type="entry name" value="P2Ox-like"/>
</dbReference>
<dbReference type="Pfam" id="PF05199">
    <property type="entry name" value="GMC_oxred_C"/>
    <property type="match status" value="1"/>
</dbReference>
<dbReference type="Pfam" id="PF01266">
    <property type="entry name" value="DAO"/>
    <property type="match status" value="1"/>
</dbReference>
<comment type="cofactor">
    <cofactor evidence="1">
        <name>FAD</name>
        <dbReference type="ChEBI" id="CHEBI:57692"/>
    </cofactor>
</comment>
<dbReference type="GO" id="GO:0016614">
    <property type="term" value="F:oxidoreductase activity, acting on CH-OH group of donors"/>
    <property type="evidence" value="ECO:0007669"/>
    <property type="project" value="InterPro"/>
</dbReference>
<dbReference type="AlphaFoldDB" id="A0A3L8NXU1"/>
<feature type="domain" description="Glucose-methanol-choline oxidoreductase C-terminal" evidence="7">
    <location>
        <begin position="412"/>
        <end position="532"/>
    </location>
</feature>
<evidence type="ECO:0000259" key="7">
    <source>
        <dbReference type="Pfam" id="PF05199"/>
    </source>
</evidence>
<feature type="domain" description="FAD dependent oxidoreductase" evidence="6">
    <location>
        <begin position="30"/>
        <end position="238"/>
    </location>
</feature>
<dbReference type="PANTHER" id="PTHR42784">
    <property type="entry name" value="PYRANOSE 2-OXIDASE"/>
    <property type="match status" value="1"/>
</dbReference>
<keyword evidence="5" id="KW-0560">Oxidoreductase</keyword>
<dbReference type="InterPro" id="IPR036188">
    <property type="entry name" value="FAD/NAD-bd_sf"/>
</dbReference>
<keyword evidence="4" id="KW-0274">FAD</keyword>
<protein>
    <submittedName>
        <fullName evidence="8">GMC family oxidoreductase</fullName>
    </submittedName>
</protein>
<dbReference type="PRINTS" id="PR00420">
    <property type="entry name" value="RNGMNOXGNASE"/>
</dbReference>
<dbReference type="Proteomes" id="UP000281708">
    <property type="component" value="Unassembled WGS sequence"/>
</dbReference>
<evidence type="ECO:0000259" key="6">
    <source>
        <dbReference type="Pfam" id="PF01266"/>
    </source>
</evidence>
<evidence type="ECO:0000313" key="9">
    <source>
        <dbReference type="Proteomes" id="UP000281708"/>
    </source>
</evidence>
<dbReference type="EMBL" id="RDBE01000010">
    <property type="protein sequence ID" value="RLV47502.1"/>
    <property type="molecule type" value="Genomic_DNA"/>
</dbReference>